<reference evidence="1 2" key="1">
    <citation type="submission" date="2016-10" db="EMBL/GenBank/DDBJ databases">
        <authorList>
            <person name="de Groot N.N."/>
        </authorList>
    </citation>
    <scope>NUCLEOTIDE SEQUENCE [LARGE SCALE GENOMIC DNA]</scope>
    <source>
        <strain evidence="1 2">DSM 7343</strain>
    </source>
</reference>
<evidence type="ECO:0000313" key="1">
    <source>
        <dbReference type="EMBL" id="SEA84360.1"/>
    </source>
</evidence>
<dbReference type="PANTHER" id="PTHR39337">
    <property type="entry name" value="BLR5642 PROTEIN"/>
    <property type="match status" value="1"/>
</dbReference>
<name>A0A1H4EIH9_9BACT</name>
<dbReference type="EMBL" id="FNQN01000021">
    <property type="protein sequence ID" value="SEA84360.1"/>
    <property type="molecule type" value="Genomic_DNA"/>
</dbReference>
<dbReference type="Proteomes" id="UP000199409">
    <property type="component" value="Unassembled WGS sequence"/>
</dbReference>
<evidence type="ECO:0000313" key="2">
    <source>
        <dbReference type="Proteomes" id="UP000199409"/>
    </source>
</evidence>
<keyword evidence="2" id="KW-1185">Reference proteome</keyword>
<dbReference type="OrthoDB" id="9810084at2"/>
<accession>A0A1H4EIH9</accession>
<evidence type="ECO:0008006" key="3">
    <source>
        <dbReference type="Google" id="ProtNLM"/>
    </source>
</evidence>
<dbReference type="RefSeq" id="WP_092351008.1">
    <property type="nucleotide sequence ID" value="NZ_FNQN01000021.1"/>
</dbReference>
<protein>
    <recommendedName>
        <fullName evidence="3">DUF488 domain-containing protein</fullName>
    </recommendedName>
</protein>
<gene>
    <name evidence="1" type="ORF">SAMN05660420_03381</name>
</gene>
<organism evidence="1 2">
    <name type="scientific">Desulfuromusa kysingii</name>
    <dbReference type="NCBI Taxonomy" id="37625"/>
    <lineage>
        <taxon>Bacteria</taxon>
        <taxon>Pseudomonadati</taxon>
        <taxon>Thermodesulfobacteriota</taxon>
        <taxon>Desulfuromonadia</taxon>
        <taxon>Desulfuromonadales</taxon>
        <taxon>Geopsychrobacteraceae</taxon>
        <taxon>Desulfuromusa</taxon>
    </lineage>
</organism>
<dbReference type="STRING" id="37625.SAMN05660420_03381"/>
<dbReference type="PANTHER" id="PTHR39337:SF1">
    <property type="entry name" value="BLR5642 PROTEIN"/>
    <property type="match status" value="1"/>
</dbReference>
<proteinExistence type="predicted"/>
<dbReference type="Pfam" id="PF04343">
    <property type="entry name" value="DUF488"/>
    <property type="match status" value="1"/>
</dbReference>
<dbReference type="AlphaFoldDB" id="A0A1H4EIH9"/>
<sequence length="147" mass="17128">MIKLFTVGFTKKSAKEFFGLLKAAGINKILDVRRNNVSQLAAFAKGEDLKYFARELIDAGYEHDKNLAPPQDLLKRYRDKEVSWREYEVKYIETLNRRNVLTTINFAELDGSCLLCSEHEPNMCHRRLLAEYLRDAHGDIEIIHLIR</sequence>
<dbReference type="InterPro" id="IPR007438">
    <property type="entry name" value="DUF488"/>
</dbReference>